<evidence type="ECO:0000256" key="1">
    <source>
        <dbReference type="ARBA" id="ARBA00022679"/>
    </source>
</evidence>
<proteinExistence type="predicted"/>
<dbReference type="GO" id="GO:0008476">
    <property type="term" value="F:protein-tyrosine sulfotransferase activity"/>
    <property type="evidence" value="ECO:0007669"/>
    <property type="project" value="InterPro"/>
</dbReference>
<evidence type="ECO:0008006" key="4">
    <source>
        <dbReference type="Google" id="ProtNLM"/>
    </source>
</evidence>
<dbReference type="InterPro" id="IPR026634">
    <property type="entry name" value="TPST-like"/>
</dbReference>
<gene>
    <name evidence="2" type="ORF">Nans01_12530</name>
</gene>
<dbReference type="Proteomes" id="UP001165092">
    <property type="component" value="Unassembled WGS sequence"/>
</dbReference>
<dbReference type="PANTHER" id="PTHR12788:SF10">
    <property type="entry name" value="PROTEIN-TYROSINE SULFOTRANSFERASE"/>
    <property type="match status" value="1"/>
</dbReference>
<dbReference type="AlphaFoldDB" id="A0A9W6P4E9"/>
<comment type="caution">
    <text evidence="2">The sequence shown here is derived from an EMBL/GenBank/DDBJ whole genome shotgun (WGS) entry which is preliminary data.</text>
</comment>
<dbReference type="Pfam" id="PF13469">
    <property type="entry name" value="Sulfotransfer_3"/>
    <property type="match status" value="1"/>
</dbReference>
<protein>
    <recommendedName>
        <fullName evidence="4">Sulfotransferase</fullName>
    </recommendedName>
</protein>
<evidence type="ECO:0000313" key="2">
    <source>
        <dbReference type="EMBL" id="GLU46902.1"/>
    </source>
</evidence>
<name>A0A9W6P4E9_9ACTN</name>
<dbReference type="EMBL" id="BSQG01000001">
    <property type="protein sequence ID" value="GLU46902.1"/>
    <property type="molecule type" value="Genomic_DNA"/>
</dbReference>
<dbReference type="SUPFAM" id="SSF52540">
    <property type="entry name" value="P-loop containing nucleoside triphosphate hydrolases"/>
    <property type="match status" value="1"/>
</dbReference>
<organism evidence="2 3">
    <name type="scientific">Nocardiopsis ansamitocini</name>
    <dbReference type="NCBI Taxonomy" id="1670832"/>
    <lineage>
        <taxon>Bacteria</taxon>
        <taxon>Bacillati</taxon>
        <taxon>Actinomycetota</taxon>
        <taxon>Actinomycetes</taxon>
        <taxon>Streptosporangiales</taxon>
        <taxon>Nocardiopsidaceae</taxon>
        <taxon>Nocardiopsis</taxon>
    </lineage>
</organism>
<keyword evidence="1" id="KW-0808">Transferase</keyword>
<reference evidence="2" key="1">
    <citation type="submission" date="2023-02" db="EMBL/GenBank/DDBJ databases">
        <title>Nocardiopsis ansamitocini NBRC 112285.</title>
        <authorList>
            <person name="Ichikawa N."/>
            <person name="Sato H."/>
            <person name="Tonouchi N."/>
        </authorList>
    </citation>
    <scope>NUCLEOTIDE SEQUENCE</scope>
    <source>
        <strain evidence="2">NBRC 112285</strain>
    </source>
</reference>
<dbReference type="PANTHER" id="PTHR12788">
    <property type="entry name" value="PROTEIN-TYROSINE SULFOTRANSFERASE 2"/>
    <property type="match status" value="1"/>
</dbReference>
<accession>A0A9W6P4E9</accession>
<evidence type="ECO:0000313" key="3">
    <source>
        <dbReference type="Proteomes" id="UP001165092"/>
    </source>
</evidence>
<sequence>MSMPSDHRMVFTGGLHGSGVTLLAEHLARHPEVSLLAGADAPGCEGQHMQSVYPRDAAYGGPGLFAFDPRAHLTEERPLCRVSTAQRLFEQWAPEWDLTRDVLVEKSAPNLIMMRYLLHLYPQARFVMVVRHPVAVALATQARHRDLPIQSLVAHWLHAHELAAMDALLVERLHIVRYEELVTEPERVLAGVGDFLELTGPVPAGGMDAHHCDRYQRQWRSYRSLVHPGRRASCNRMEQRFAERVERFGYRLGDFTALNPESTRLAAQGALSVT</sequence>
<dbReference type="Gene3D" id="3.40.50.300">
    <property type="entry name" value="P-loop containing nucleotide triphosphate hydrolases"/>
    <property type="match status" value="1"/>
</dbReference>
<dbReference type="RefSeq" id="WP_285757723.1">
    <property type="nucleotide sequence ID" value="NZ_BSQG01000001.1"/>
</dbReference>
<dbReference type="InterPro" id="IPR027417">
    <property type="entry name" value="P-loop_NTPase"/>
</dbReference>
<keyword evidence="3" id="KW-1185">Reference proteome</keyword>